<feature type="chain" id="PRO_5043998845" evidence="7">
    <location>
        <begin position="35"/>
        <end position="344"/>
    </location>
</feature>
<dbReference type="EMBL" id="OY660877">
    <property type="protein sequence ID" value="CAJ1072877.1"/>
    <property type="molecule type" value="Genomic_DNA"/>
</dbReference>
<feature type="transmembrane region" description="Helical" evidence="6">
    <location>
        <begin position="239"/>
        <end position="260"/>
    </location>
</feature>
<evidence type="ECO:0000256" key="6">
    <source>
        <dbReference type="SAM" id="Phobius"/>
    </source>
</evidence>
<reference evidence="9" key="1">
    <citation type="submission" date="2023-08" db="EMBL/GenBank/DDBJ databases">
        <authorList>
            <person name="Alioto T."/>
            <person name="Alioto T."/>
            <person name="Gomez Garrido J."/>
        </authorList>
    </citation>
    <scope>NUCLEOTIDE SEQUENCE</scope>
</reference>
<feature type="domain" description="Immunoglobulin" evidence="8">
    <location>
        <begin position="36"/>
        <end position="135"/>
    </location>
</feature>
<evidence type="ECO:0000256" key="2">
    <source>
        <dbReference type="ARBA" id="ARBA00022729"/>
    </source>
</evidence>
<dbReference type="Pfam" id="PF07686">
    <property type="entry name" value="V-set"/>
    <property type="match status" value="1"/>
</dbReference>
<feature type="compositionally biased region" description="Polar residues" evidence="5">
    <location>
        <begin position="285"/>
        <end position="294"/>
    </location>
</feature>
<keyword evidence="3 6" id="KW-0472">Membrane</keyword>
<dbReference type="SMART" id="SM00409">
    <property type="entry name" value="IG"/>
    <property type="match status" value="1"/>
</dbReference>
<dbReference type="PANTHER" id="PTHR12080:SF80">
    <property type="entry name" value="IMMUNOGLOBULIN V-SET DOMAIN-CONTAINING PROTEIN"/>
    <property type="match status" value="1"/>
</dbReference>
<proteinExistence type="predicted"/>
<dbReference type="InterPro" id="IPR003599">
    <property type="entry name" value="Ig_sub"/>
</dbReference>
<dbReference type="Proteomes" id="UP001178508">
    <property type="component" value="Chromosome 14"/>
</dbReference>
<keyword evidence="6" id="KW-1133">Transmembrane helix</keyword>
<evidence type="ECO:0000313" key="9">
    <source>
        <dbReference type="EMBL" id="CAJ1072877.1"/>
    </source>
</evidence>
<dbReference type="PANTHER" id="PTHR12080">
    <property type="entry name" value="SIGNALING LYMPHOCYTIC ACTIVATION MOLECULE"/>
    <property type="match status" value="1"/>
</dbReference>
<evidence type="ECO:0000256" key="7">
    <source>
        <dbReference type="SAM" id="SignalP"/>
    </source>
</evidence>
<dbReference type="InterPro" id="IPR036179">
    <property type="entry name" value="Ig-like_dom_sf"/>
</dbReference>
<comment type="subcellular location">
    <subcellularLocation>
        <location evidence="1">Membrane</location>
    </subcellularLocation>
</comment>
<dbReference type="Gene3D" id="2.60.40.10">
    <property type="entry name" value="Immunoglobulins"/>
    <property type="match status" value="1"/>
</dbReference>
<keyword evidence="10" id="KW-1185">Reference proteome</keyword>
<dbReference type="InterPro" id="IPR013106">
    <property type="entry name" value="Ig_V-set"/>
</dbReference>
<organism evidence="9 10">
    <name type="scientific">Xyrichtys novacula</name>
    <name type="common">Pearly razorfish</name>
    <name type="synonym">Hemipteronotus novacula</name>
    <dbReference type="NCBI Taxonomy" id="13765"/>
    <lineage>
        <taxon>Eukaryota</taxon>
        <taxon>Metazoa</taxon>
        <taxon>Chordata</taxon>
        <taxon>Craniata</taxon>
        <taxon>Vertebrata</taxon>
        <taxon>Euteleostomi</taxon>
        <taxon>Actinopterygii</taxon>
        <taxon>Neopterygii</taxon>
        <taxon>Teleostei</taxon>
        <taxon>Neoteleostei</taxon>
        <taxon>Acanthomorphata</taxon>
        <taxon>Eupercaria</taxon>
        <taxon>Labriformes</taxon>
        <taxon>Labridae</taxon>
        <taxon>Xyrichtys</taxon>
    </lineage>
</organism>
<accession>A0AAV1GFP7</accession>
<feature type="signal peptide" evidence="7">
    <location>
        <begin position="1"/>
        <end position="34"/>
    </location>
</feature>
<evidence type="ECO:0000259" key="8">
    <source>
        <dbReference type="SMART" id="SM00409"/>
    </source>
</evidence>
<evidence type="ECO:0000256" key="3">
    <source>
        <dbReference type="ARBA" id="ARBA00023136"/>
    </source>
</evidence>
<keyword evidence="2 7" id="KW-0732">Signal</keyword>
<keyword evidence="4" id="KW-0325">Glycoprotein</keyword>
<dbReference type="GO" id="GO:0016020">
    <property type="term" value="C:membrane"/>
    <property type="evidence" value="ECO:0007669"/>
    <property type="project" value="UniProtKB-SubCell"/>
</dbReference>
<feature type="region of interest" description="Disordered" evidence="5">
    <location>
        <begin position="276"/>
        <end position="344"/>
    </location>
</feature>
<sequence length="344" mass="37690">MRTYSLHTSSCCSLSKMGPIVLLLSFSLLHLVQSELTPVFVKTGEDLLLNVQTPVTPGDDDQITWKVNDTKVIARFFGFLNQSRIIGSYSGRVTLFEDNFSLLLKSVRKSDSGDYRAHVSGVANKDLAEYKVTVLDPVSPVRLTVNSCSSDSSNLTVTCSTQDSLIRATFTCDNQTCSEERGDRGEFATPGTSLRVYLENGSVICNYSNEVSWTEDIKTIEDLCGKDPKYEFSKGSTNIWAIVVSIVAVVVVAAAVVLVIRVLKKRRKDKTESVENTVYEDVKAGSTNQTQEQRPTNEDPPAETPSTIYHLLGQPTNPEAPAVTTSNPIPESLYATVEKPAKSS</sequence>
<protein>
    <submittedName>
        <fullName evidence="9">Uncharacterized protein LOC117827361</fullName>
    </submittedName>
</protein>
<evidence type="ECO:0000256" key="1">
    <source>
        <dbReference type="ARBA" id="ARBA00004370"/>
    </source>
</evidence>
<dbReference type="InterPro" id="IPR015631">
    <property type="entry name" value="CD2/SLAM_rcpt"/>
</dbReference>
<dbReference type="InterPro" id="IPR013783">
    <property type="entry name" value="Ig-like_fold"/>
</dbReference>
<dbReference type="SUPFAM" id="SSF48726">
    <property type="entry name" value="Immunoglobulin"/>
    <property type="match status" value="1"/>
</dbReference>
<gene>
    <name evidence="9" type="ORF">XNOV1_A041340</name>
</gene>
<name>A0AAV1GFP7_XYRNO</name>
<evidence type="ECO:0000256" key="5">
    <source>
        <dbReference type="SAM" id="MobiDB-lite"/>
    </source>
</evidence>
<evidence type="ECO:0000256" key="4">
    <source>
        <dbReference type="ARBA" id="ARBA00023180"/>
    </source>
</evidence>
<keyword evidence="6" id="KW-0812">Transmembrane</keyword>
<evidence type="ECO:0000313" key="10">
    <source>
        <dbReference type="Proteomes" id="UP001178508"/>
    </source>
</evidence>
<dbReference type="AlphaFoldDB" id="A0AAV1GFP7"/>